<name>C0NQ03_AJECG</name>
<feature type="compositionally biased region" description="Basic and acidic residues" evidence="4">
    <location>
        <begin position="174"/>
        <end position="185"/>
    </location>
</feature>
<dbReference type="Pfam" id="PF08433">
    <property type="entry name" value="KTI12"/>
    <property type="match status" value="2"/>
</dbReference>
<dbReference type="InParanoid" id="C0NQ03"/>
<feature type="compositionally biased region" description="Low complexity" evidence="4">
    <location>
        <begin position="271"/>
        <end position="290"/>
    </location>
</feature>
<evidence type="ECO:0000256" key="2">
    <source>
        <dbReference type="ARBA" id="ARBA00022840"/>
    </source>
</evidence>
<evidence type="ECO:0000256" key="4">
    <source>
        <dbReference type="SAM" id="MobiDB-lite"/>
    </source>
</evidence>
<comment type="similarity">
    <text evidence="3">Belongs to the KTI12 family.</text>
</comment>
<dbReference type="RefSeq" id="XP_045287494.1">
    <property type="nucleotide sequence ID" value="XM_045432282.1"/>
</dbReference>
<organism evidence="5 6">
    <name type="scientific">Ajellomyces capsulatus (strain G186AR / H82 / ATCC MYA-2454 / RMSCC 2432)</name>
    <name type="common">Darling's disease fungus</name>
    <name type="synonym">Histoplasma capsulatum</name>
    <dbReference type="NCBI Taxonomy" id="447093"/>
    <lineage>
        <taxon>Eukaryota</taxon>
        <taxon>Fungi</taxon>
        <taxon>Dikarya</taxon>
        <taxon>Ascomycota</taxon>
        <taxon>Pezizomycotina</taxon>
        <taxon>Eurotiomycetes</taxon>
        <taxon>Eurotiomycetidae</taxon>
        <taxon>Onygenales</taxon>
        <taxon>Ajellomycetaceae</taxon>
        <taxon>Histoplasma</taxon>
    </lineage>
</organism>
<dbReference type="STRING" id="447093.C0NQ03"/>
<accession>C0NQ03</accession>
<dbReference type="InterPro" id="IPR013641">
    <property type="entry name" value="KTI12/PSTK"/>
</dbReference>
<feature type="compositionally biased region" description="Basic and acidic residues" evidence="4">
    <location>
        <begin position="195"/>
        <end position="204"/>
    </location>
</feature>
<keyword evidence="6" id="KW-1185">Reference proteome</keyword>
<evidence type="ECO:0000313" key="6">
    <source>
        <dbReference type="Proteomes" id="UP000001631"/>
    </source>
</evidence>
<dbReference type="InterPro" id="IPR027417">
    <property type="entry name" value="P-loop_NTPase"/>
</dbReference>
<keyword evidence="1" id="KW-0547">Nucleotide-binding</keyword>
<keyword evidence="2" id="KW-0067">ATP-binding</keyword>
<sequence>MPLIILTGYPCSGLSYRANQLSTLLSSIQDSLTATIASKGRYKFHVVHSHDESHPRTVYDTARSEKEARAVVYGRVKRALGKDTFVIVDGMNYIKGWRYQLWCESKAAETACCVEHGYLNWGAMKKEHGSSVIDMMIPSQILWSPTDDDIVHVGTPIDRCIVNNESRIRKREMKKGGEDLGERDGAGANQEPEAEVDRHSHSISDDEEPYPPELLQNLIFRYEEPTTHSRWDKPLFTVPWSDPAPPVEDIWTALTGISVSKEKSATDPPLSTASNPISPPSTNTPSISATGTNARTSLPRPKIVPHQATIQPATTDPSALHALEKCTAGIINALRKFSLEHPSASAATATTAAETAKLSLGPGISISVPGAETPVFIPAAALASTPTDELAGAGGILSLPRLQRLRRQWVGMNRAYLGQGHARGQKGLGTEQAGDAFVRFLNAEFEGMEE</sequence>
<feature type="region of interest" description="Disordered" evidence="4">
    <location>
        <begin position="262"/>
        <end position="299"/>
    </location>
</feature>
<dbReference type="VEuPathDB" id="FungiDB:I7I50_04540"/>
<dbReference type="FunCoup" id="C0NQ03">
    <property type="interactions" value="621"/>
</dbReference>
<dbReference type="HOGENOM" id="CLU_027147_2_1_1"/>
<evidence type="ECO:0000256" key="3">
    <source>
        <dbReference type="ARBA" id="ARBA00025768"/>
    </source>
</evidence>
<dbReference type="Proteomes" id="UP000001631">
    <property type="component" value="Unassembled WGS sequence"/>
</dbReference>
<feature type="region of interest" description="Disordered" evidence="4">
    <location>
        <begin position="172"/>
        <end position="210"/>
    </location>
</feature>
<dbReference type="GeneID" id="69038249"/>
<reference evidence="5" key="1">
    <citation type="submission" date="2009-02" db="EMBL/GenBank/DDBJ databases">
        <title>The Genome Sequence of Ajellomyces capsulatus strain G186AR.</title>
        <authorList>
            <consortium name="The Broad Institute Genome Sequencing Platform"/>
            <person name="Champion M."/>
            <person name="Cuomo C."/>
            <person name="Ma L.-J."/>
            <person name="Henn M.R."/>
            <person name="Sil A."/>
            <person name="Goldman B."/>
            <person name="Young S.K."/>
            <person name="Kodira C.D."/>
            <person name="Zeng Q."/>
            <person name="Koehrsen M."/>
            <person name="Alvarado L."/>
            <person name="Berlin A."/>
            <person name="Borenstein D."/>
            <person name="Chen Z."/>
            <person name="Engels R."/>
            <person name="Freedman E."/>
            <person name="Gellesch M."/>
            <person name="Goldberg J."/>
            <person name="Griggs A."/>
            <person name="Gujja S."/>
            <person name="Heiman D."/>
            <person name="Hepburn T."/>
            <person name="Howarth C."/>
            <person name="Jen D."/>
            <person name="Larson L."/>
            <person name="Lewis B."/>
            <person name="Mehta T."/>
            <person name="Park D."/>
            <person name="Pearson M."/>
            <person name="Roberts A."/>
            <person name="Saif S."/>
            <person name="Shea T."/>
            <person name="Shenoy N."/>
            <person name="Sisk P."/>
            <person name="Stolte C."/>
            <person name="Sykes S."/>
            <person name="Walk T."/>
            <person name="White J."/>
            <person name="Yandava C."/>
            <person name="Klein B."/>
            <person name="McEwen J.G."/>
            <person name="Puccia R."/>
            <person name="Goldman G.H."/>
            <person name="Felipe M.S."/>
            <person name="Nino-Vega G."/>
            <person name="San-Blas G."/>
            <person name="Taylor J."/>
            <person name="Mendoza L."/>
            <person name="Galagan J."/>
            <person name="Nusbaum C."/>
            <person name="Birren B."/>
        </authorList>
    </citation>
    <scope>NUCLEOTIDE SEQUENCE</scope>
    <source>
        <strain evidence="5">G186AR</strain>
    </source>
</reference>
<evidence type="ECO:0000256" key="1">
    <source>
        <dbReference type="ARBA" id="ARBA00022741"/>
    </source>
</evidence>
<protein>
    <submittedName>
        <fullName evidence="5">Toxin-insensitive protein</fullName>
    </submittedName>
</protein>
<dbReference type="EMBL" id="GG663368">
    <property type="protein sequence ID" value="EEH07013.1"/>
    <property type="molecule type" value="Genomic_DNA"/>
</dbReference>
<dbReference type="SUPFAM" id="SSF52540">
    <property type="entry name" value="P-loop containing nucleoside triphosphate hydrolases"/>
    <property type="match status" value="1"/>
</dbReference>
<dbReference type="GO" id="GO:0005524">
    <property type="term" value="F:ATP binding"/>
    <property type="evidence" value="ECO:0007669"/>
    <property type="project" value="UniProtKB-KW"/>
</dbReference>
<dbReference type="Gene3D" id="3.40.50.300">
    <property type="entry name" value="P-loop containing nucleotide triphosphate hydrolases"/>
    <property type="match status" value="1"/>
</dbReference>
<proteinExistence type="inferred from homology"/>
<evidence type="ECO:0000313" key="5">
    <source>
        <dbReference type="EMBL" id="EEH07013.1"/>
    </source>
</evidence>
<dbReference type="PANTHER" id="PTHR12435">
    <property type="match status" value="1"/>
</dbReference>
<gene>
    <name evidence="5" type="ORF">HCBG_05233</name>
</gene>
<dbReference type="AlphaFoldDB" id="C0NQ03"/>